<organism evidence="1 2">
    <name type="scientific">Cronobacter sakazakii</name>
    <name type="common">Enterobacter sakazakii</name>
    <dbReference type="NCBI Taxonomy" id="28141"/>
    <lineage>
        <taxon>Bacteria</taxon>
        <taxon>Pseudomonadati</taxon>
        <taxon>Pseudomonadota</taxon>
        <taxon>Gammaproteobacteria</taxon>
        <taxon>Enterobacterales</taxon>
        <taxon>Enterobacteriaceae</taxon>
        <taxon>Cronobacter</taxon>
    </lineage>
</organism>
<evidence type="ECO:0000313" key="2">
    <source>
        <dbReference type="Proteomes" id="UP000244856"/>
    </source>
</evidence>
<evidence type="ECO:0000313" key="1">
    <source>
        <dbReference type="EMBL" id="PUW02579.1"/>
    </source>
</evidence>
<sequence>MKNEMDFAFYLSMFNALLQSKNNLSTRFDYDSCHDGTVQLFFKKSEDETCCAWDLELQPEDPHYKYDPDTTILLKDKYPLLNVYDEQVFHHIIFTVNSVTTVPEINQYNRINAFMKMYCFFQLSNMKINEKDASEFIKYRRFLFQYFLISHPVNEESLNAFAISDSGKIIHTASNVALKDYASDYYDFYIENYEKLSAEIAIDKDEIEAARCLHLSLIDMIENGGFPLKIPSPDVSIDMKLVNDSSYFIKAYLENKQIIIRDVVNLLNQGNFHSEYCLNFILQNFVIYILSKDFGEIYQFLNSFSELEQKRAIVNLLFKNAIFIKAIMDEKLIVWDNIKDIICLFDDEANRMYRLSLSD</sequence>
<name>A0AA44Z7K7_CROSK</name>
<accession>A0AA44Z7K7</accession>
<gene>
    <name evidence="1" type="ORF">B7T07_17845</name>
</gene>
<dbReference type="RefSeq" id="WP_080321208.1">
    <property type="nucleotide sequence ID" value="NZ_CP078110.1"/>
</dbReference>
<dbReference type="EMBL" id="NCTU01000013">
    <property type="protein sequence ID" value="PUW02579.1"/>
    <property type="molecule type" value="Genomic_DNA"/>
</dbReference>
<protein>
    <submittedName>
        <fullName evidence="1">Uncharacterized protein</fullName>
    </submittedName>
</protein>
<dbReference type="AlphaFoldDB" id="A0AA44Z7K7"/>
<proteinExistence type="predicted"/>
<comment type="caution">
    <text evidence="1">The sequence shown here is derived from an EMBL/GenBank/DDBJ whole genome shotgun (WGS) entry which is preliminary data.</text>
</comment>
<reference evidence="1 2" key="1">
    <citation type="submission" date="2017-04" db="EMBL/GenBank/DDBJ databases">
        <title>Cronobacter sakazakii, ST83 Lineage Isolates.</title>
        <authorList>
            <person name="Chase H."/>
            <person name="Tall B."/>
            <person name="Gopinath G."/>
            <person name="Lehner A."/>
        </authorList>
    </citation>
    <scope>NUCLEOTIDE SEQUENCE [LARGE SCALE GENOMIC DNA]</scope>
    <source>
        <strain evidence="1 2">MOD1_Comp15</strain>
    </source>
</reference>
<dbReference type="Proteomes" id="UP000244856">
    <property type="component" value="Unassembled WGS sequence"/>
</dbReference>